<dbReference type="AlphaFoldDB" id="A0A3M6QUU9"/>
<dbReference type="Proteomes" id="UP000278006">
    <property type="component" value="Unassembled WGS sequence"/>
</dbReference>
<dbReference type="EMBL" id="RDQO01000002">
    <property type="protein sequence ID" value="RMX06794.1"/>
    <property type="molecule type" value="Genomic_DNA"/>
</dbReference>
<feature type="compositionally biased region" description="Polar residues" evidence="1">
    <location>
        <begin position="26"/>
        <end position="45"/>
    </location>
</feature>
<dbReference type="NCBIfam" id="TIGR03759">
    <property type="entry name" value="conj_TIGR03759"/>
    <property type="match status" value="1"/>
</dbReference>
<gene>
    <name evidence="3" type="ORF">D8I35_09860</name>
</gene>
<accession>A0A3M6QUU9</accession>
<feature type="region of interest" description="Disordered" evidence="1">
    <location>
        <begin position="26"/>
        <end position="51"/>
    </location>
</feature>
<reference evidence="3 4" key="1">
    <citation type="submission" date="2018-10" db="EMBL/GenBank/DDBJ databases">
        <title>Draft genome of Cortibacter populi DSM10536.</title>
        <authorList>
            <person name="Bernier A.-M."/>
            <person name="Bernard K."/>
        </authorList>
    </citation>
    <scope>NUCLEOTIDE SEQUENCE [LARGE SCALE GENOMIC DNA]</scope>
    <source>
        <strain evidence="3 4">DSM 105136</strain>
    </source>
</reference>
<keyword evidence="2" id="KW-0732">Signal</keyword>
<comment type="caution">
    <text evidence="3">The sequence shown here is derived from an EMBL/GenBank/DDBJ whole genome shotgun (WGS) entry which is preliminary data.</text>
</comment>
<feature type="chain" id="PRO_5017999415" evidence="2">
    <location>
        <begin position="25"/>
        <end position="246"/>
    </location>
</feature>
<sequence>MKPAVLTLFMVAGLATWGAPQAIAQNPRSAMPTESPSQQRPAATTHSEEQLARDWGLRAEEWARYQQLMQGPLGISSPNLDPLTALGIEARSDEERRRYAELQVQAEARRVEKLLAYQRAYDAAWQQFNPTLRRVTLPGASAAAAPGVPQGSGRTAVFVKDACTTCDQTVRQLQASGAEFDIYVVGSRADDTRIREWARRVQIDPARVRNGRITLNHDGGRWLSIGLQGDLPAVVRQVDGQWLRQP</sequence>
<evidence type="ECO:0000256" key="2">
    <source>
        <dbReference type="SAM" id="SignalP"/>
    </source>
</evidence>
<evidence type="ECO:0000313" key="4">
    <source>
        <dbReference type="Proteomes" id="UP000278006"/>
    </source>
</evidence>
<protein>
    <submittedName>
        <fullName evidence="3">TIGR03759 family integrating conjugative element protein</fullName>
    </submittedName>
</protein>
<evidence type="ECO:0000256" key="1">
    <source>
        <dbReference type="SAM" id="MobiDB-lite"/>
    </source>
</evidence>
<name>A0A3M6QUU9_9BURK</name>
<organism evidence="3 4">
    <name type="scientific">Corticibacter populi</name>
    <dbReference type="NCBI Taxonomy" id="1550736"/>
    <lineage>
        <taxon>Bacteria</taxon>
        <taxon>Pseudomonadati</taxon>
        <taxon>Pseudomonadota</taxon>
        <taxon>Betaproteobacteria</taxon>
        <taxon>Burkholderiales</taxon>
        <taxon>Comamonadaceae</taxon>
        <taxon>Corticibacter</taxon>
    </lineage>
</organism>
<dbReference type="InterPro" id="IPR022293">
    <property type="entry name" value="Integrating-conj_element"/>
</dbReference>
<proteinExistence type="predicted"/>
<dbReference type="RefSeq" id="WP_122228727.1">
    <property type="nucleotide sequence ID" value="NZ_RDQO01000002.1"/>
</dbReference>
<dbReference type="OrthoDB" id="8442378at2"/>
<evidence type="ECO:0000313" key="3">
    <source>
        <dbReference type="EMBL" id="RMX06794.1"/>
    </source>
</evidence>
<feature type="signal peptide" evidence="2">
    <location>
        <begin position="1"/>
        <end position="24"/>
    </location>
</feature>
<keyword evidence="4" id="KW-1185">Reference proteome</keyword>